<dbReference type="EMBL" id="CAJNRG010015325">
    <property type="protein sequence ID" value="CAF2163806.1"/>
    <property type="molecule type" value="Genomic_DNA"/>
</dbReference>
<feature type="region of interest" description="Disordered" evidence="3">
    <location>
        <begin position="1409"/>
        <end position="1453"/>
    </location>
</feature>
<dbReference type="InterPro" id="IPR003591">
    <property type="entry name" value="Leu-rich_rpt_typical-subtyp"/>
</dbReference>
<name>A0A816YP23_9BILA</name>
<dbReference type="SMART" id="SM00364">
    <property type="entry name" value="LRR_BAC"/>
    <property type="match status" value="3"/>
</dbReference>
<sequence>MVIKWFTIILMSSVLWTLCLCQNECTSSINNGTQIVFECLSDVIINELPLYGYTAPELATITSIVVNGVNDTTLGPFTSIPPNICLLFNLKSIDFSHNRITQVDPVGILNKCLPNLTSLDVSYNNISEFPSALIYNMPTLQYLYFQHNQLINVPGNAFYNISNLEIIDFSYNFLTNFELWTLAVRQSADFSNNHISIITNSIFNNISQYTLLESKIYLANNSATINLTDAIYEMYSSCSEVYYWLNASTPMELLTKPLLSSALSYIDFGTTKINCSCDQSYIVTMINSVFATTDPAIASKIPIYSAQCADGRRLVDSACHLNIDLPNSSIDFSQVYPRQCKIYQYEGGNLTSMSNITVPTINASTYPHYETRSMTPGACFFTFSNLSTVRIICTSDTSNSSTIPNELLSSNYFSNITRIDFGRSISSLPSYLCSLPSGNIDLSFQSFTTLTDETFPCLDSFRSVILNNNQLTNVTMKSGNFTNLVSLDLSSNGLREIPYSILTPTPSSLRFLDLRNNSINSIDLFLYTLKNITVDLRDNPINSSTIINPKNVTLSQQNNTNSPANITFPIAISNSTYILNDQAALTAGTCNSYAVLVYRNALRSTYNNILLDCTCASINLKQIFLRSQSNILDDFNCSNGSLVESFNNLTILSCESTALNFATGLCYTESLQILPDNITAGSLNTSIQLTNTPITILTINSSSILTKNQQYTYSPDFKGSSSNFYSLKMTNTSNPLSNLYTETVTSIDPSYSEVVLVRSTSSNNQVNISSPMNLTTILIDTTTALSATSFVSNASLITKAEETLTDSNVIISTNWTTSTTTTTTSTSTTSTTTSTTSTSTTTSTTSVTTSTTSTSTSTTSVTTSTTSTSSTTTSVTTSTTSTSTSTSSTTTTTTITTSTTTILLLNRDDPNENRTALIIGLVLGLVGLFTLAGGITAAMVIKIRAANNAVIKSKPVFRTAAINQAPHNALLQSHLQTRNVRSVRLAPINTKTSQLPSSSIGSGGLDTSTTNTSATIFNRSDLHRPSRGIPLRMDSVRPPRSVAPSYAPNPLTSNDPSNLSSMNNSSDSTSLQQLPSLPSDPQWYTQFTSFLAQGENDTRGPFTTIPLDICLFSNLTILNLAYNQIGNILDISYFLNCSTLWKVIDLSRNYLTTFPSTLFTYNRFKTVYLNDNQLYSFDLSILVLVQNTVDLRNNQITSITNPTNYSITLGLQTGEVHVLLDGNHMFPFNDAIYEIYGSCAEVQLTLNDSLSGPTSLTRGLINIDFGTTQVNCSCDQYYILRMLQRVFGSPIVGPISSLQCANQQTTFLNYTCPLDHSTMNFTKITPRLCTLVRCPTTTTLKTDMITTSTRTPTDTSTSTETPQISSTTTEPPTKAQKTTTTKISTTTYTHTTTTDTSTNFMQYLKLQQRPQLRHPRQQKLQLPLRQRQQLTHPLHPPQKQPPRRQQPQRRLPP</sequence>
<dbReference type="SUPFAM" id="SSF52075">
    <property type="entry name" value="Outer arm dynein light chain 1"/>
    <property type="match status" value="1"/>
</dbReference>
<feature type="compositionally biased region" description="Polar residues" evidence="3">
    <location>
        <begin position="992"/>
        <end position="1018"/>
    </location>
</feature>
<feature type="compositionally biased region" description="Low complexity" evidence="3">
    <location>
        <begin position="1418"/>
        <end position="1433"/>
    </location>
</feature>
<keyword evidence="4" id="KW-0732">Signal</keyword>
<feature type="compositionally biased region" description="Low complexity" evidence="3">
    <location>
        <begin position="1443"/>
        <end position="1453"/>
    </location>
</feature>
<evidence type="ECO:0000256" key="1">
    <source>
        <dbReference type="ARBA" id="ARBA00022614"/>
    </source>
</evidence>
<dbReference type="SUPFAM" id="SSF52058">
    <property type="entry name" value="L domain-like"/>
    <property type="match status" value="2"/>
</dbReference>
<evidence type="ECO:0000256" key="2">
    <source>
        <dbReference type="ARBA" id="ARBA00022737"/>
    </source>
</evidence>
<dbReference type="SMART" id="SM00369">
    <property type="entry name" value="LRR_TYP"/>
    <property type="match status" value="7"/>
</dbReference>
<dbReference type="InterPro" id="IPR032675">
    <property type="entry name" value="LRR_dom_sf"/>
</dbReference>
<feature type="compositionally biased region" description="Low complexity" evidence="3">
    <location>
        <begin position="1053"/>
        <end position="1074"/>
    </location>
</feature>
<evidence type="ECO:0000313" key="5">
    <source>
        <dbReference type="EMBL" id="CAF2163806.1"/>
    </source>
</evidence>
<reference evidence="5" key="1">
    <citation type="submission" date="2021-02" db="EMBL/GenBank/DDBJ databases">
        <authorList>
            <person name="Nowell W R."/>
        </authorList>
    </citation>
    <scope>NUCLEOTIDE SEQUENCE</scope>
</reference>
<accession>A0A816YP23</accession>
<comment type="caution">
    <text evidence="5">The sequence shown here is derived from an EMBL/GenBank/DDBJ whole genome shotgun (WGS) entry which is preliminary data.</text>
</comment>
<organism evidence="5 6">
    <name type="scientific">Rotaria magnacalcarata</name>
    <dbReference type="NCBI Taxonomy" id="392030"/>
    <lineage>
        <taxon>Eukaryota</taxon>
        <taxon>Metazoa</taxon>
        <taxon>Spiralia</taxon>
        <taxon>Gnathifera</taxon>
        <taxon>Rotifera</taxon>
        <taxon>Eurotatoria</taxon>
        <taxon>Bdelloidea</taxon>
        <taxon>Philodinida</taxon>
        <taxon>Philodinidae</taxon>
        <taxon>Rotaria</taxon>
    </lineage>
</organism>
<evidence type="ECO:0000256" key="4">
    <source>
        <dbReference type="SAM" id="SignalP"/>
    </source>
</evidence>
<gene>
    <name evidence="5" type="ORF">XDN619_LOCUS30716</name>
</gene>
<dbReference type="InterPro" id="IPR001611">
    <property type="entry name" value="Leu-rich_rpt"/>
</dbReference>
<evidence type="ECO:0000313" key="6">
    <source>
        <dbReference type="Proteomes" id="UP000663887"/>
    </source>
</evidence>
<evidence type="ECO:0000256" key="3">
    <source>
        <dbReference type="SAM" id="MobiDB-lite"/>
    </source>
</evidence>
<dbReference type="PROSITE" id="PS51450">
    <property type="entry name" value="LRR"/>
    <property type="match status" value="5"/>
</dbReference>
<dbReference type="Pfam" id="PF13855">
    <property type="entry name" value="LRR_8"/>
    <property type="match status" value="1"/>
</dbReference>
<feature type="signal peptide" evidence="4">
    <location>
        <begin position="1"/>
        <end position="21"/>
    </location>
</feature>
<feature type="region of interest" description="Disordered" evidence="3">
    <location>
        <begin position="819"/>
        <end position="892"/>
    </location>
</feature>
<keyword evidence="2" id="KW-0677">Repeat</keyword>
<feature type="region of interest" description="Disordered" evidence="3">
    <location>
        <begin position="1343"/>
        <end position="1381"/>
    </location>
</feature>
<dbReference type="PANTHER" id="PTHR24366">
    <property type="entry name" value="IG(IMMUNOGLOBULIN) AND LRR(LEUCINE RICH REPEAT) DOMAINS"/>
    <property type="match status" value="1"/>
</dbReference>
<dbReference type="PANTHER" id="PTHR24366:SF96">
    <property type="entry name" value="LEUCINE RICH REPEAT CONTAINING 53"/>
    <property type="match status" value="1"/>
</dbReference>
<proteinExistence type="predicted"/>
<protein>
    <submittedName>
        <fullName evidence="5">Uncharacterized protein</fullName>
    </submittedName>
</protein>
<dbReference type="Gene3D" id="3.80.10.10">
    <property type="entry name" value="Ribonuclease Inhibitor"/>
    <property type="match status" value="3"/>
</dbReference>
<feature type="chain" id="PRO_5032282998" evidence="4">
    <location>
        <begin position="22"/>
        <end position="1453"/>
    </location>
</feature>
<feature type="region of interest" description="Disordered" evidence="3">
    <location>
        <begin position="992"/>
        <end position="1074"/>
    </location>
</feature>
<keyword evidence="1" id="KW-0433">Leucine-rich repeat</keyword>
<dbReference type="Proteomes" id="UP000663887">
    <property type="component" value="Unassembled WGS sequence"/>
</dbReference>